<feature type="domain" description="TIR" evidence="1">
    <location>
        <begin position="88"/>
        <end position="206"/>
    </location>
</feature>
<dbReference type="Gene3D" id="3.40.50.10140">
    <property type="entry name" value="Toll/interleukin-1 receptor homology (TIR) domain"/>
    <property type="match status" value="1"/>
</dbReference>
<dbReference type="InterPro" id="IPR000157">
    <property type="entry name" value="TIR_dom"/>
</dbReference>
<evidence type="ECO:0000313" key="3">
    <source>
        <dbReference type="Proteomes" id="UP001589670"/>
    </source>
</evidence>
<reference evidence="2 3" key="1">
    <citation type="submission" date="2024-09" db="EMBL/GenBank/DDBJ databases">
        <authorList>
            <person name="Sun Q."/>
            <person name="Mori K."/>
        </authorList>
    </citation>
    <scope>NUCLEOTIDE SEQUENCE [LARGE SCALE GENOMIC DNA]</scope>
    <source>
        <strain evidence="2 3">CECT 9424</strain>
    </source>
</reference>
<proteinExistence type="predicted"/>
<dbReference type="RefSeq" id="WP_377066785.1">
    <property type="nucleotide sequence ID" value="NZ_JBHMEC010000003.1"/>
</dbReference>
<dbReference type="InterPro" id="IPR035897">
    <property type="entry name" value="Toll_tir_struct_dom_sf"/>
</dbReference>
<dbReference type="Proteomes" id="UP001589670">
    <property type="component" value="Unassembled WGS sequence"/>
</dbReference>
<accession>A0ABV5HY53</accession>
<dbReference type="PROSITE" id="PS50104">
    <property type="entry name" value="TIR"/>
    <property type="match status" value="1"/>
</dbReference>
<evidence type="ECO:0000313" key="2">
    <source>
        <dbReference type="EMBL" id="MFB9148655.1"/>
    </source>
</evidence>
<dbReference type="EMBL" id="JBHMEC010000003">
    <property type="protein sequence ID" value="MFB9148655.1"/>
    <property type="molecule type" value="Genomic_DNA"/>
</dbReference>
<keyword evidence="3" id="KW-1185">Reference proteome</keyword>
<keyword evidence="2" id="KW-0675">Receptor</keyword>
<dbReference type="Pfam" id="PF13676">
    <property type="entry name" value="TIR_2"/>
    <property type="match status" value="1"/>
</dbReference>
<organism evidence="2 3">
    <name type="scientific">Roseovarius ramblicola</name>
    <dbReference type="NCBI Taxonomy" id="2022336"/>
    <lineage>
        <taxon>Bacteria</taxon>
        <taxon>Pseudomonadati</taxon>
        <taxon>Pseudomonadota</taxon>
        <taxon>Alphaproteobacteria</taxon>
        <taxon>Rhodobacterales</taxon>
        <taxon>Roseobacteraceae</taxon>
        <taxon>Roseovarius</taxon>
    </lineage>
</organism>
<name>A0ABV5HY53_9RHOB</name>
<comment type="caution">
    <text evidence="2">The sequence shown here is derived from an EMBL/GenBank/DDBJ whole genome shotgun (WGS) entry which is preliminary data.</text>
</comment>
<dbReference type="SUPFAM" id="SSF52200">
    <property type="entry name" value="Toll/Interleukin receptor TIR domain"/>
    <property type="match status" value="1"/>
</dbReference>
<protein>
    <submittedName>
        <fullName evidence="2">Toll/interleukin-1 receptor domain-containing protein</fullName>
    </submittedName>
</protein>
<sequence length="300" mass="33691">MLLTPSERATYKTEIAHRLSPLSWSEVDVILDEFGANTQDMWSGDVFSYVVTMIKGLGDLPLRQLAAHLNIETGENSVLDPPVFWIEGQLWVFLSHLSKHKIFASELQAALATYGICSFVAHEDIEPDAEWQEEIEKALRTCDALVALLNEGFNQSTWTDQEVGYALGRGVPVFSVRLDIAPYGLFGKKQAFNGKGKDAASIANELYDAYRKHPKTRDKLADIVVDRFCNSGSFAEAKANSKQVEELEVWKSEYKSRLRDAVNNNGQVKHSWGVPEKIEAVIKKHDPDAVKEDFDDKIPF</sequence>
<evidence type="ECO:0000259" key="1">
    <source>
        <dbReference type="PROSITE" id="PS50104"/>
    </source>
</evidence>
<gene>
    <name evidence="2" type="ORF">ACFFU4_02690</name>
</gene>